<accession>A0AAE0XU14</accession>
<sequence length="138" mass="15084">MPHQQMIMPSTIFAQLEQGLAASTIAPWPLVRIHLPIKTAVAAPSPPHVVEKVRDIYERLTAPELLQRCLKGVTQNANEAIHSTIWSRCPKHLFAGGRRVEIATTIAVGNFNNGSTSLRELTKECGCGAWKISIAHGL</sequence>
<organism evidence="1 2">
    <name type="scientific">Elysia crispata</name>
    <name type="common">lettuce slug</name>
    <dbReference type="NCBI Taxonomy" id="231223"/>
    <lineage>
        <taxon>Eukaryota</taxon>
        <taxon>Metazoa</taxon>
        <taxon>Spiralia</taxon>
        <taxon>Lophotrochozoa</taxon>
        <taxon>Mollusca</taxon>
        <taxon>Gastropoda</taxon>
        <taxon>Heterobranchia</taxon>
        <taxon>Euthyneura</taxon>
        <taxon>Panpulmonata</taxon>
        <taxon>Sacoglossa</taxon>
        <taxon>Placobranchoidea</taxon>
        <taxon>Plakobranchidae</taxon>
        <taxon>Elysia</taxon>
    </lineage>
</organism>
<dbReference type="Proteomes" id="UP001283361">
    <property type="component" value="Unassembled WGS sequence"/>
</dbReference>
<keyword evidence="2" id="KW-1185">Reference proteome</keyword>
<dbReference type="AlphaFoldDB" id="A0AAE0XU14"/>
<proteinExistence type="predicted"/>
<dbReference type="EMBL" id="JAWDGP010007676">
    <property type="protein sequence ID" value="KAK3709047.1"/>
    <property type="molecule type" value="Genomic_DNA"/>
</dbReference>
<reference evidence="1" key="1">
    <citation type="journal article" date="2023" name="G3 (Bethesda)">
        <title>A reference genome for the long-term kleptoplast-retaining sea slug Elysia crispata morphotype clarki.</title>
        <authorList>
            <person name="Eastman K.E."/>
            <person name="Pendleton A.L."/>
            <person name="Shaikh M.A."/>
            <person name="Suttiyut T."/>
            <person name="Ogas R."/>
            <person name="Tomko P."/>
            <person name="Gavelis G."/>
            <person name="Widhalm J.R."/>
            <person name="Wisecaver J.H."/>
        </authorList>
    </citation>
    <scope>NUCLEOTIDE SEQUENCE</scope>
    <source>
        <strain evidence="1">ECLA1</strain>
    </source>
</reference>
<protein>
    <submittedName>
        <fullName evidence="1">Uncharacterized protein</fullName>
    </submittedName>
</protein>
<comment type="caution">
    <text evidence="1">The sequence shown here is derived from an EMBL/GenBank/DDBJ whole genome shotgun (WGS) entry which is preliminary data.</text>
</comment>
<gene>
    <name evidence="1" type="ORF">RRG08_055208</name>
</gene>
<evidence type="ECO:0000313" key="1">
    <source>
        <dbReference type="EMBL" id="KAK3709047.1"/>
    </source>
</evidence>
<name>A0AAE0XU14_9GAST</name>
<evidence type="ECO:0000313" key="2">
    <source>
        <dbReference type="Proteomes" id="UP001283361"/>
    </source>
</evidence>